<evidence type="ECO:0000313" key="5">
    <source>
        <dbReference type="Proteomes" id="UP000070121"/>
    </source>
</evidence>
<dbReference type="GO" id="GO:0004672">
    <property type="term" value="F:protein kinase activity"/>
    <property type="evidence" value="ECO:0007669"/>
    <property type="project" value="InterPro"/>
</dbReference>
<dbReference type="AlphaFoldDB" id="A0A135VA65"/>
<dbReference type="Gene3D" id="1.10.510.10">
    <property type="entry name" value="Transferase(Phosphotransferase) domain 1"/>
    <property type="match status" value="1"/>
</dbReference>
<dbReference type="PANTHER" id="PTHR44305">
    <property type="entry name" value="SI:DKEY-192D15.2-RELATED"/>
    <property type="match status" value="1"/>
</dbReference>
<feature type="region of interest" description="Disordered" evidence="2">
    <location>
        <begin position="795"/>
        <end position="818"/>
    </location>
</feature>
<evidence type="ECO:0000259" key="3">
    <source>
        <dbReference type="PROSITE" id="PS50011"/>
    </source>
</evidence>
<accession>A0A135VA65</accession>
<dbReference type="InterPro" id="IPR011009">
    <property type="entry name" value="Kinase-like_dom_sf"/>
</dbReference>
<evidence type="ECO:0000313" key="4">
    <source>
        <dbReference type="EMBL" id="KXH69502.1"/>
    </source>
</evidence>
<dbReference type="InterPro" id="IPR017441">
    <property type="entry name" value="Protein_kinase_ATP_BS"/>
</dbReference>
<keyword evidence="1" id="KW-0067">ATP-binding</keyword>
<organism evidence="4 5">
    <name type="scientific">Colletotrichum salicis</name>
    <dbReference type="NCBI Taxonomy" id="1209931"/>
    <lineage>
        <taxon>Eukaryota</taxon>
        <taxon>Fungi</taxon>
        <taxon>Dikarya</taxon>
        <taxon>Ascomycota</taxon>
        <taxon>Pezizomycotina</taxon>
        <taxon>Sordariomycetes</taxon>
        <taxon>Hypocreomycetidae</taxon>
        <taxon>Glomerellales</taxon>
        <taxon>Glomerellaceae</taxon>
        <taxon>Colletotrichum</taxon>
        <taxon>Colletotrichum acutatum species complex</taxon>
    </lineage>
</organism>
<dbReference type="Proteomes" id="UP000070121">
    <property type="component" value="Unassembled WGS sequence"/>
</dbReference>
<dbReference type="SUPFAM" id="SSF56112">
    <property type="entry name" value="Protein kinase-like (PK-like)"/>
    <property type="match status" value="1"/>
</dbReference>
<dbReference type="InterPro" id="IPR000719">
    <property type="entry name" value="Prot_kinase_dom"/>
</dbReference>
<proteinExistence type="predicted"/>
<evidence type="ECO:0000256" key="2">
    <source>
        <dbReference type="SAM" id="MobiDB-lite"/>
    </source>
</evidence>
<dbReference type="GO" id="GO:0005524">
    <property type="term" value="F:ATP binding"/>
    <property type="evidence" value="ECO:0007669"/>
    <property type="project" value="UniProtKB-UniRule"/>
</dbReference>
<dbReference type="STRING" id="1209931.A0A135VA65"/>
<sequence length="818" mass="91736">MGHERAQTYIQYDQNGDCYPWRYGTSPQPPADPRIQEPTIKYAPRYFDSRHLDEAQAKYGGQRNPKGYNIRLKSILGAGGYGIAAHISHKSPANGFNTDCVIKIEKSRHHANSALAREERALWKFVGAKHILQISDITEEIKAQRAADLTAFQNSHPPPPAGARLPHPEVQDKNWTLKNFQTQPIRNFVILENANLGDLGLWLSKSSRLGRRWPERAIWMLFQSLILGLVGMGYPLREHYEPSHSDWKYQSPIDEVFPDDPNFELQETVHFDLDPRNVLLANRSMLFGNLPTFKIADFGLTEFFSEHKDDPEYLKVLLALSSQRKAHLLHARKLSVTLHEQFAGDWEFMDNDLINDDGVNHFVATDGTKPPVAGNYGMHTNIYQVGAIIWCAITLSSFSDRAFGLPYRDAWGRNIVTYGGALQHARFRDVDPELTGLVQRCLAHCPSDRPTLQELVAVINHRLARNDLESDEVLSAWSRDFFTTPRVPGDEPPPVKREREDDGDDQEGDAARGAARRRVGNVNGEAVAQNVQRVQAEPLLFNAFQPPVQPQFMQGNNLPRPAVRIGPVAPGFPPLTPMPVVKEESQAAAPVFVGLQSQYNRPAANNPPAGLDARVFEEVMPPNNNYMFNFAPPNPVAQNQNPDPEAGLAAYRQAQAIRGARPIPWNAYVPPGQPFLHQPVPNIQPPPPDAMEPPVVPAADYNPYGEAWRFNSVHQHTADPNPFGGAWRFNSVHQHTVDPAPYAQVGQLGASSRRQQELQEWQQQQQVQISAEAGPSQHPRMRVQHLLQDAQEHNIGDVSNGTNLFNEFINDPDAMDQD</sequence>
<keyword evidence="5" id="KW-1185">Reference proteome</keyword>
<dbReference type="PROSITE" id="PS50011">
    <property type="entry name" value="PROTEIN_KINASE_DOM"/>
    <property type="match status" value="1"/>
</dbReference>
<dbReference type="SMART" id="SM00220">
    <property type="entry name" value="S_TKc"/>
    <property type="match status" value="1"/>
</dbReference>
<feature type="domain" description="Protein kinase" evidence="3">
    <location>
        <begin position="70"/>
        <end position="464"/>
    </location>
</feature>
<keyword evidence="1" id="KW-0547">Nucleotide-binding</keyword>
<feature type="region of interest" description="Disordered" evidence="2">
    <location>
        <begin position="482"/>
        <end position="521"/>
    </location>
</feature>
<dbReference type="EMBL" id="JFFI01000064">
    <property type="protein sequence ID" value="KXH69502.1"/>
    <property type="molecule type" value="Genomic_DNA"/>
</dbReference>
<dbReference type="InterPro" id="IPR053083">
    <property type="entry name" value="TF_kinase-domain_protein"/>
</dbReference>
<evidence type="ECO:0000256" key="1">
    <source>
        <dbReference type="PROSITE-ProRule" id="PRU10141"/>
    </source>
</evidence>
<feature type="binding site" evidence="1">
    <location>
        <position position="103"/>
    </location>
    <ligand>
        <name>ATP</name>
        <dbReference type="ChEBI" id="CHEBI:30616"/>
    </ligand>
</feature>
<dbReference type="OrthoDB" id="4062651at2759"/>
<dbReference type="PROSITE" id="PS00107">
    <property type="entry name" value="PROTEIN_KINASE_ATP"/>
    <property type="match status" value="1"/>
</dbReference>
<protein>
    <recommendedName>
        <fullName evidence="3">Protein kinase domain-containing protein</fullName>
    </recommendedName>
</protein>
<gene>
    <name evidence="4" type="ORF">CSAL01_01524</name>
</gene>
<reference evidence="4 5" key="1">
    <citation type="submission" date="2014-02" db="EMBL/GenBank/DDBJ databases">
        <title>The genome sequence of Colletotrichum salicis CBS 607.94.</title>
        <authorList>
            <person name="Baroncelli R."/>
            <person name="Thon M.R."/>
        </authorList>
    </citation>
    <scope>NUCLEOTIDE SEQUENCE [LARGE SCALE GENOMIC DNA]</scope>
    <source>
        <strain evidence="4 5">CBS 607.94</strain>
    </source>
</reference>
<comment type="caution">
    <text evidence="4">The sequence shown here is derived from an EMBL/GenBank/DDBJ whole genome shotgun (WGS) entry which is preliminary data.</text>
</comment>
<name>A0A135VA65_9PEZI</name>